<protein>
    <submittedName>
        <fullName evidence="2">Uncharacterized protein</fullName>
    </submittedName>
</protein>
<organism evidence="2 3">
    <name type="scientific">Halomonas elongata (strain ATCC 33173 / DSM 2581 / NBRC 15536 / NCIMB 2198 / 1H9)</name>
    <dbReference type="NCBI Taxonomy" id="768066"/>
    <lineage>
        <taxon>Bacteria</taxon>
        <taxon>Pseudomonadati</taxon>
        <taxon>Pseudomonadota</taxon>
        <taxon>Gammaproteobacteria</taxon>
        <taxon>Oceanospirillales</taxon>
        <taxon>Halomonadaceae</taxon>
        <taxon>Halomonas</taxon>
    </lineage>
</organism>
<feature type="region of interest" description="Disordered" evidence="1">
    <location>
        <begin position="157"/>
        <end position="187"/>
    </location>
</feature>
<name>A0A1R4A4A9_HALED</name>
<evidence type="ECO:0000313" key="3">
    <source>
        <dbReference type="Proteomes" id="UP000008707"/>
    </source>
</evidence>
<evidence type="ECO:0000256" key="1">
    <source>
        <dbReference type="SAM" id="MobiDB-lite"/>
    </source>
</evidence>
<dbReference type="EMBL" id="FN869568">
    <property type="protein sequence ID" value="SJK83802.1"/>
    <property type="molecule type" value="Genomic_DNA"/>
</dbReference>
<accession>A0A1R4A4A9</accession>
<dbReference type="Proteomes" id="UP000008707">
    <property type="component" value="Chromosome"/>
</dbReference>
<dbReference type="AlphaFoldDB" id="A0A1R4A4A9"/>
<evidence type="ECO:0000313" key="2">
    <source>
        <dbReference type="EMBL" id="SJK83802.1"/>
    </source>
</evidence>
<dbReference type="KEGG" id="hel:HELO_2632A"/>
<reference evidence="3" key="1">
    <citation type="journal article" date="2011" name="Environ. Microbiol.">
        <title>A blueprint of ectoine metabolism from the genome of the industrial producer Halomonas elongata DSM 2581(T).</title>
        <authorList>
            <person name="Schwibbert K."/>
            <person name="Marin-Sanguino A."/>
            <person name="Bagyan I."/>
            <person name="Heidrich G."/>
            <person name="Lentzen G."/>
            <person name="Seitz H."/>
            <person name="Rampp M."/>
            <person name="Schuster S.C."/>
            <person name="Klenk H.P."/>
            <person name="Pfeiffer F."/>
            <person name="Oesterhelt D."/>
            <person name="Kunte H.J."/>
        </authorList>
    </citation>
    <scope>NUCLEOTIDE SEQUENCE [LARGE SCALE GENOMIC DNA]</scope>
    <source>
        <strain evidence="3">ATCC 33173 / DSM 2581 / NBRC 15536 / NCIMB 2198 / 1H9</strain>
    </source>
</reference>
<gene>
    <name evidence="2" type="ORF">HELO_2632A</name>
</gene>
<sequence>MPTVRCAMSREREFLQQVLPNNPSAVAFCETVFEISQVLDDLIDGDAQLDQGTVIRAFWRALIDLPDNPFYRQHEPFLRPQLATALQDWTDSVTLERSGDEHDRHLAFVLRDQLSGVVVQCVRLVGGYELMRQVGPTVRRFFHDELLSDYVAGFERPVDGDDDQAPAPETDHVYPEDVSESLQEDKA</sequence>
<proteinExistence type="predicted"/>